<proteinExistence type="predicted"/>
<dbReference type="Proteomes" id="UP001153069">
    <property type="component" value="Unassembled WGS sequence"/>
</dbReference>
<dbReference type="OrthoDB" id="2498029at2759"/>
<reference evidence="3" key="1">
    <citation type="submission" date="2020-06" db="EMBL/GenBank/DDBJ databases">
        <authorList>
            <consortium name="Plant Systems Biology data submission"/>
        </authorList>
    </citation>
    <scope>NUCLEOTIDE SEQUENCE</scope>
    <source>
        <strain evidence="3">D6</strain>
    </source>
</reference>
<feature type="region of interest" description="Disordered" evidence="1">
    <location>
        <begin position="1"/>
        <end position="22"/>
    </location>
</feature>
<evidence type="ECO:0000313" key="3">
    <source>
        <dbReference type="EMBL" id="CAB9498298.1"/>
    </source>
</evidence>
<dbReference type="Gene3D" id="3.40.50.1820">
    <property type="entry name" value="alpha/beta hydrolase"/>
    <property type="match status" value="1"/>
</dbReference>
<dbReference type="InterPro" id="IPR051044">
    <property type="entry name" value="MAG_DAG_Lipase"/>
</dbReference>
<dbReference type="SUPFAM" id="SSF53474">
    <property type="entry name" value="alpha/beta-Hydrolases"/>
    <property type="match status" value="1"/>
</dbReference>
<gene>
    <name evidence="3" type="ORF">SEMRO_35_G022310.1</name>
</gene>
<dbReference type="Pfam" id="PF12146">
    <property type="entry name" value="Hydrolase_4"/>
    <property type="match status" value="1"/>
</dbReference>
<dbReference type="EMBL" id="CAICTM010000035">
    <property type="protein sequence ID" value="CAB9498298.1"/>
    <property type="molecule type" value="Genomic_DNA"/>
</dbReference>
<dbReference type="InterPro" id="IPR029058">
    <property type="entry name" value="AB_hydrolase_fold"/>
</dbReference>
<dbReference type="InterPro" id="IPR022742">
    <property type="entry name" value="Hydrolase_4"/>
</dbReference>
<accession>A0A9N8H624</accession>
<keyword evidence="4" id="KW-1185">Reference proteome</keyword>
<dbReference type="AlphaFoldDB" id="A0A9N8H624"/>
<name>A0A9N8H624_9STRA</name>
<evidence type="ECO:0000256" key="1">
    <source>
        <dbReference type="SAM" id="MobiDB-lite"/>
    </source>
</evidence>
<feature type="domain" description="Serine aminopeptidase S33" evidence="2">
    <location>
        <begin position="47"/>
        <end position="281"/>
    </location>
</feature>
<evidence type="ECO:0000313" key="4">
    <source>
        <dbReference type="Proteomes" id="UP001153069"/>
    </source>
</evidence>
<protein>
    <submittedName>
        <fullName evidence="3">Monoglyceride lipase</fullName>
    </submittedName>
</protein>
<sequence>MSYKHETGHFQVPLNSTKKGNSDGKELKLFYQRWIPNNVPPKPGCDLVIHHGLGEHSDRYGNVLSVLEDTGITIYTYDVRGCGRSEGKPGHAEDLFHLAEDLGVFLEFIDKEHKVTKPILYGNSMGGATVLTFIGVSKENQERAKAVVATGAALGVEKNCYQTTMSGLLSCLRGVVPNVCLDAGLDNKKLSRDQNVVEAFNGDTMTHPMIAVGLAFSLLESGRKEIIPTAKTVTLPIFLAHGGADVITDPKGSEEYYENCASTKKTLKIYPDLLHEIHNELKEDKEKVLADIKQFITENMS</sequence>
<comment type="caution">
    <text evidence="3">The sequence shown here is derived from an EMBL/GenBank/DDBJ whole genome shotgun (WGS) entry which is preliminary data.</text>
</comment>
<organism evidence="3 4">
    <name type="scientific">Seminavis robusta</name>
    <dbReference type="NCBI Taxonomy" id="568900"/>
    <lineage>
        <taxon>Eukaryota</taxon>
        <taxon>Sar</taxon>
        <taxon>Stramenopiles</taxon>
        <taxon>Ochrophyta</taxon>
        <taxon>Bacillariophyta</taxon>
        <taxon>Bacillariophyceae</taxon>
        <taxon>Bacillariophycidae</taxon>
        <taxon>Naviculales</taxon>
        <taxon>Naviculaceae</taxon>
        <taxon>Seminavis</taxon>
    </lineage>
</organism>
<evidence type="ECO:0000259" key="2">
    <source>
        <dbReference type="Pfam" id="PF12146"/>
    </source>
</evidence>
<dbReference type="PANTHER" id="PTHR11614">
    <property type="entry name" value="PHOSPHOLIPASE-RELATED"/>
    <property type="match status" value="1"/>
</dbReference>